<organism evidence="2 3">
    <name type="scientific">Pontibacter qinzhouensis</name>
    <dbReference type="NCBI Taxonomy" id="2603253"/>
    <lineage>
        <taxon>Bacteria</taxon>
        <taxon>Pseudomonadati</taxon>
        <taxon>Bacteroidota</taxon>
        <taxon>Cytophagia</taxon>
        <taxon>Cytophagales</taxon>
        <taxon>Hymenobacteraceae</taxon>
        <taxon>Pontibacter</taxon>
    </lineage>
</organism>
<evidence type="ECO:0000256" key="1">
    <source>
        <dbReference type="SAM" id="MobiDB-lite"/>
    </source>
</evidence>
<dbReference type="OrthoDB" id="848076at2"/>
<proteinExistence type="predicted"/>
<protein>
    <submittedName>
        <fullName evidence="2">Uncharacterized protein</fullName>
    </submittedName>
</protein>
<dbReference type="RefSeq" id="WP_147920021.1">
    <property type="nucleotide sequence ID" value="NZ_VRTY01000004.1"/>
</dbReference>
<dbReference type="EMBL" id="VRTY01000004">
    <property type="protein sequence ID" value="TXK52151.1"/>
    <property type="molecule type" value="Genomic_DNA"/>
</dbReference>
<comment type="caution">
    <text evidence="2">The sequence shown here is derived from an EMBL/GenBank/DDBJ whole genome shotgun (WGS) entry which is preliminary data.</text>
</comment>
<name>A0A5C8KB23_9BACT</name>
<dbReference type="AlphaFoldDB" id="A0A5C8KB23"/>
<evidence type="ECO:0000313" key="3">
    <source>
        <dbReference type="Proteomes" id="UP000321926"/>
    </source>
</evidence>
<accession>A0A5C8KB23</accession>
<keyword evidence="3" id="KW-1185">Reference proteome</keyword>
<reference evidence="2 3" key="1">
    <citation type="submission" date="2019-08" db="EMBL/GenBank/DDBJ databases">
        <authorList>
            <person name="Shi S."/>
        </authorList>
    </citation>
    <scope>NUCLEOTIDE SEQUENCE [LARGE SCALE GENOMIC DNA]</scope>
    <source>
        <strain evidence="2 3">GY10130</strain>
    </source>
</reference>
<dbReference type="Proteomes" id="UP000321926">
    <property type="component" value="Unassembled WGS sequence"/>
</dbReference>
<sequence length="279" mass="30957">MIDMLRSLFGMRGESGSRMVVGQPVQVDVKAAQYIRDSNTRLTMLLNLQNRYKGTPQEPKFRAIHEKTKRIHNYLVSKKRLHELELFHLQHTDHFISTYSIIIDVHQRHETGAPLAHEQQPPEPIAKRPQPETVKQKQAGPVKYVADLAKKAREKSAGAVAASEELPLVVLPLISLDKYASIVYARESSATGPVTKTIGYHVSEQEKADFLQHVASRLGIGKEGLSYAGNAMLSVPARDGISSSGNFPVIGWVGFYYALNLTDYRLFPVTLARESGGGV</sequence>
<gene>
    <name evidence="2" type="ORF">FVR03_01645</name>
</gene>
<feature type="region of interest" description="Disordered" evidence="1">
    <location>
        <begin position="113"/>
        <end position="139"/>
    </location>
</feature>
<evidence type="ECO:0000313" key="2">
    <source>
        <dbReference type="EMBL" id="TXK52151.1"/>
    </source>
</evidence>